<dbReference type="AlphaFoldDB" id="A0A1J4KYY7"/>
<protein>
    <submittedName>
        <fullName evidence="1">Uncharacterized protein</fullName>
    </submittedName>
</protein>
<name>A0A1J4KYY7_9EUKA</name>
<dbReference type="OrthoDB" id="10392405at2759"/>
<organism evidence="1 2">
    <name type="scientific">Tritrichomonas foetus</name>
    <dbReference type="NCBI Taxonomy" id="1144522"/>
    <lineage>
        <taxon>Eukaryota</taxon>
        <taxon>Metamonada</taxon>
        <taxon>Parabasalia</taxon>
        <taxon>Tritrichomonadida</taxon>
        <taxon>Tritrichomonadidae</taxon>
        <taxon>Tritrichomonas</taxon>
    </lineage>
</organism>
<dbReference type="Gene3D" id="3.30.930.10">
    <property type="entry name" value="Bira Bifunctional Protein, Domain 2"/>
    <property type="match status" value="1"/>
</dbReference>
<comment type="caution">
    <text evidence="1">The sequence shown here is derived from an EMBL/GenBank/DDBJ whole genome shotgun (WGS) entry which is preliminary data.</text>
</comment>
<dbReference type="InterPro" id="IPR045864">
    <property type="entry name" value="aa-tRNA-synth_II/BPL/LPL"/>
</dbReference>
<reference evidence="1" key="1">
    <citation type="submission" date="2016-10" db="EMBL/GenBank/DDBJ databases">
        <authorList>
            <person name="Benchimol M."/>
            <person name="Almeida L.G."/>
            <person name="Vasconcelos A.T."/>
            <person name="Perreira-Neves A."/>
            <person name="Rosa I.A."/>
            <person name="Tasca T."/>
            <person name="Bogo M.R."/>
            <person name="de Souza W."/>
        </authorList>
    </citation>
    <scope>NUCLEOTIDE SEQUENCE [LARGE SCALE GENOMIC DNA]</scope>
    <source>
        <strain evidence="1">K</strain>
    </source>
</reference>
<gene>
    <name evidence="1" type="ORF">TRFO_02739</name>
</gene>
<accession>A0A1J4KYY7</accession>
<dbReference type="Proteomes" id="UP000179807">
    <property type="component" value="Unassembled WGS sequence"/>
</dbReference>
<dbReference type="SUPFAM" id="SSF55681">
    <property type="entry name" value="Class II aaRS and biotin synthetases"/>
    <property type="match status" value="1"/>
</dbReference>
<dbReference type="VEuPathDB" id="TrichDB:TRFO_02739"/>
<sequence>MEANFLEHYQEIISLGLVDNRYPLDHACVQLPNGWYGIDSILTGFQKVLDKYMYDEMLVPTVSTNAIFKQIPDEIKDNIDQSVLTITHTGLHKLDDPFYLSGRPDLVAPQIEKYNCRSYRDLPVRRALRYFRYIKTNFPKEVSLITDTEYPALDAEGIFATEEEYLEESSKVLNDFRKFLEEKLRLSVFTARTKYALVFYTIFPDLSVLEVARLNLFGRDLAEKLEFTVLESNNKPAPPCIFDLNITSKMFAAVVATHSVPHRVVLPSYCMRVFGTSYGVDVSGLKGLRIDQSRIEFTPERFAKQLAQGAIFALKPAEGGSVCIVTEGGETVVEAAALEAKLAEIVEKREVELAKKEKETFQERLGKAVQYIKKDAAVPEGYAVLGAKEDDPETLVVAKTFLPSQ</sequence>
<proteinExistence type="predicted"/>
<dbReference type="EMBL" id="MLAK01000111">
    <property type="protein sequence ID" value="OHT16465.1"/>
    <property type="molecule type" value="Genomic_DNA"/>
</dbReference>
<evidence type="ECO:0000313" key="2">
    <source>
        <dbReference type="Proteomes" id="UP000179807"/>
    </source>
</evidence>
<keyword evidence="2" id="KW-1185">Reference proteome</keyword>
<dbReference type="RefSeq" id="XP_068369601.1">
    <property type="nucleotide sequence ID" value="XM_068490875.1"/>
</dbReference>
<dbReference type="GeneID" id="94825579"/>
<evidence type="ECO:0000313" key="1">
    <source>
        <dbReference type="EMBL" id="OHT16465.1"/>
    </source>
</evidence>